<feature type="compositionally biased region" description="Basic and acidic residues" evidence="1">
    <location>
        <begin position="173"/>
        <end position="185"/>
    </location>
</feature>
<evidence type="ECO:0000256" key="1">
    <source>
        <dbReference type="SAM" id="MobiDB-lite"/>
    </source>
</evidence>
<feature type="region of interest" description="Disordered" evidence="1">
    <location>
        <begin position="293"/>
        <end position="314"/>
    </location>
</feature>
<proteinExistence type="predicted"/>
<feature type="compositionally biased region" description="Basic and acidic residues" evidence="1">
    <location>
        <begin position="202"/>
        <end position="212"/>
    </location>
</feature>
<feature type="compositionally biased region" description="Basic residues" evidence="1">
    <location>
        <begin position="232"/>
        <end position="244"/>
    </location>
</feature>
<feature type="compositionally biased region" description="Polar residues" evidence="1">
    <location>
        <begin position="186"/>
        <end position="200"/>
    </location>
</feature>
<protein>
    <submittedName>
        <fullName evidence="3">Uncharacterized protein</fullName>
    </submittedName>
</protein>
<sequence length="484" mass="51521">MHLCSHPGHEIRQRDLLSVLSLELALLAHVLSCSVQSPSLSAYVNSDITLEQSAWQALVSTVELCPESGGKDNPADKFEVIFGALLRSQRQARHEQSREREREVDEEGGPGEEEAGASLPIPTSLVPVTLATFSLAKAVAQPADAVLSLPSLSTSSDSVSGSGSDYSEGSEGEGERDIFYDDTRSRGSLSESQASVTASHLSFDREREERLDASLADKPSDAIPPLPTMMHHQSRGHSSAKPRSSRRESSRGRLSARSSRRASAREHSQAVSVDINSAGASFIESENRRVDESFVSSMSGDSYRPQSRGQEDSDVAVSVSQLGLLEIMYTTVRHVLVPMLAKEYQALCSDSGSDQTQSEGEREGESEAGSTAPPLYHPSTMPTATPEASRATLLGQPQGTDAPTYSETTKMLTAVSEGLAGIPGTVLVGYMGMPSRVCPLFTELLLAAPDPGYSSAAVVSASALSFSMARLLMLHDVPEIPGGV</sequence>
<evidence type="ECO:0000313" key="3">
    <source>
        <dbReference type="EMBL" id="GIQ83454.1"/>
    </source>
</evidence>
<comment type="caution">
    <text evidence="3">The sequence shown here is derived from an EMBL/GenBank/DDBJ whole genome shotgun (WGS) entry which is preliminary data.</text>
</comment>
<gene>
    <name evidence="3" type="ORF">KIPB_004779</name>
</gene>
<dbReference type="EMBL" id="BDIP01001057">
    <property type="protein sequence ID" value="GIQ83454.1"/>
    <property type="molecule type" value="Genomic_DNA"/>
</dbReference>
<keyword evidence="2" id="KW-0732">Signal</keyword>
<dbReference type="AlphaFoldDB" id="A0A9K3CUB6"/>
<feature type="signal peptide" evidence="2">
    <location>
        <begin position="1"/>
        <end position="32"/>
    </location>
</feature>
<reference evidence="3 4" key="1">
    <citation type="journal article" date="2018" name="PLoS ONE">
        <title>The draft genome of Kipferlia bialata reveals reductive genome evolution in fornicate parasites.</title>
        <authorList>
            <person name="Tanifuji G."/>
            <person name="Takabayashi S."/>
            <person name="Kume K."/>
            <person name="Takagi M."/>
            <person name="Nakayama T."/>
            <person name="Kamikawa R."/>
            <person name="Inagaki Y."/>
            <person name="Hashimoto T."/>
        </authorList>
    </citation>
    <scope>NUCLEOTIDE SEQUENCE [LARGE SCALE GENOMIC DNA]</scope>
    <source>
        <strain evidence="3">NY0173</strain>
    </source>
</reference>
<accession>A0A9K3CUB6</accession>
<feature type="region of interest" description="Disordered" evidence="1">
    <location>
        <begin position="91"/>
        <end position="120"/>
    </location>
</feature>
<feature type="region of interest" description="Disordered" evidence="1">
    <location>
        <begin position="151"/>
        <end position="272"/>
    </location>
</feature>
<feature type="compositionally biased region" description="Basic and acidic residues" evidence="1">
    <location>
        <begin position="92"/>
        <end position="103"/>
    </location>
</feature>
<feature type="region of interest" description="Disordered" evidence="1">
    <location>
        <begin position="350"/>
        <end position="388"/>
    </location>
</feature>
<organism evidence="3 4">
    <name type="scientific">Kipferlia bialata</name>
    <dbReference type="NCBI Taxonomy" id="797122"/>
    <lineage>
        <taxon>Eukaryota</taxon>
        <taxon>Metamonada</taxon>
        <taxon>Carpediemonas-like organisms</taxon>
        <taxon>Kipferlia</taxon>
    </lineage>
</organism>
<feature type="compositionally biased region" description="Polar residues" evidence="1">
    <location>
        <begin position="294"/>
        <end position="308"/>
    </location>
</feature>
<name>A0A9K3CUB6_9EUKA</name>
<evidence type="ECO:0000313" key="4">
    <source>
        <dbReference type="Proteomes" id="UP000265618"/>
    </source>
</evidence>
<keyword evidence="4" id="KW-1185">Reference proteome</keyword>
<evidence type="ECO:0000256" key="2">
    <source>
        <dbReference type="SAM" id="SignalP"/>
    </source>
</evidence>
<feature type="chain" id="PRO_5039943240" evidence="2">
    <location>
        <begin position="33"/>
        <end position="484"/>
    </location>
</feature>
<feature type="compositionally biased region" description="Low complexity" evidence="1">
    <location>
        <begin position="151"/>
        <end position="167"/>
    </location>
</feature>
<feature type="compositionally biased region" description="Acidic residues" evidence="1">
    <location>
        <begin position="104"/>
        <end position="115"/>
    </location>
</feature>
<dbReference type="Proteomes" id="UP000265618">
    <property type="component" value="Unassembled WGS sequence"/>
</dbReference>